<dbReference type="InterPro" id="IPR004242">
    <property type="entry name" value="Transposase_21"/>
</dbReference>
<feature type="region of interest" description="Disordered" evidence="1">
    <location>
        <begin position="862"/>
        <end position="881"/>
    </location>
</feature>
<dbReference type="Gramene" id="AUR62043993-RA">
    <property type="protein sequence ID" value="AUR62043993-RA:cds"/>
    <property type="gene ID" value="AUR62043993"/>
</dbReference>
<proteinExistence type="predicted"/>
<feature type="compositionally biased region" description="Basic and acidic residues" evidence="1">
    <location>
        <begin position="234"/>
        <end position="243"/>
    </location>
</feature>
<sequence>MTWHANGHENYHLLHHQVDGQAWKKFDSLYPKFVDDPRNVRLGLATDGFSPFNSMSIVHSTWPVMLINYNLPPWMIMKPEYLILALLIPGPSSPGNDIDIYLQPLIKDLKDLWEFGLETYDASTNKRFDMHVALMTIVSDFPGYAMLSGWCTKGYLACPECHYKTYSEWFPCSGKNVYRSNRKFLDPSHPWRRDKRNFDGKLEERCQPIPLNGIDIENMLRDFPNAFGKKQNKPRRDVDDPTPWRKKPIKTKDNVSACRDLVELNLMPELQPVELEAGSEEFPRSRCWMSLEQKHVRNKALLEGSMAEGYQAKECVAFIARFLKRSSKATPEVNECGTSKSFFPKVGRPIKGKGRTSMKKNCGHIIDHITWAQVHRYVLFNCDCEEVEKYISEHKICVSTTRKRKWKSAQDHSKDFMDWFREKVDFILKEVHDNIQDHILWLSKGPSHVAKKHTGYSVNGYRFHTTKRDANCVTQNSGVTLIATTHSFASSEYQNLIVGNVNYFGSITEIIEISYHGHFSVVLFRCQWFHSEKDDDELIMMKRSRPKVTASKNHLMEYELQRLQKLKDNAERMEALGMTSLANKILEEKTKALFCPSATLNSTPENDDDASTSEYDGENEFETDNLTSRIRKASKHVSKQVNKSSLCPKTMADVVEVNSCKKHAVDEVQNIHSLKVARVQDQCIQKKEQVISEKKGSKQALCSPGSMSAYLEFRKKQKENNEAFVASNQPLNDSLKRNTRICCAAFNENDNDDADAISSWLDEADALNENDDDVGNEHEGVQELEDELLSNYGREGIQEKYMVHEAGREWVMQAINRSWKAHKCFTKRNYFSAYPNDALLWFHKPDTISEPQFREILQYWHSNEAEDPDKQEPSEARVYKQ</sequence>
<feature type="compositionally biased region" description="Acidic residues" evidence="1">
    <location>
        <begin position="605"/>
        <end position="620"/>
    </location>
</feature>
<dbReference type="EnsemblPlants" id="AUR62043993-RA">
    <property type="protein sequence ID" value="AUR62043993-RA:cds"/>
    <property type="gene ID" value="AUR62043993"/>
</dbReference>
<evidence type="ECO:0000256" key="1">
    <source>
        <dbReference type="SAM" id="MobiDB-lite"/>
    </source>
</evidence>
<organism evidence="2 3">
    <name type="scientific">Chenopodium quinoa</name>
    <name type="common">Quinoa</name>
    <dbReference type="NCBI Taxonomy" id="63459"/>
    <lineage>
        <taxon>Eukaryota</taxon>
        <taxon>Viridiplantae</taxon>
        <taxon>Streptophyta</taxon>
        <taxon>Embryophyta</taxon>
        <taxon>Tracheophyta</taxon>
        <taxon>Spermatophyta</taxon>
        <taxon>Magnoliopsida</taxon>
        <taxon>eudicotyledons</taxon>
        <taxon>Gunneridae</taxon>
        <taxon>Pentapetalae</taxon>
        <taxon>Caryophyllales</taxon>
        <taxon>Chenopodiaceae</taxon>
        <taxon>Chenopodioideae</taxon>
        <taxon>Atripliceae</taxon>
        <taxon>Chenopodium</taxon>
    </lineage>
</organism>
<dbReference type="PANTHER" id="PTHR48451:SF1">
    <property type="entry name" value="DUF4218 DOMAIN-CONTAINING PROTEIN"/>
    <property type="match status" value="1"/>
</dbReference>
<dbReference type="PANTHER" id="PTHR48451">
    <property type="entry name" value="DUF4218 DOMAIN-CONTAINING PROTEIN"/>
    <property type="match status" value="1"/>
</dbReference>
<dbReference type="Pfam" id="PF02992">
    <property type="entry name" value="Transposase_21"/>
    <property type="match status" value="1"/>
</dbReference>
<evidence type="ECO:0000313" key="3">
    <source>
        <dbReference type="Proteomes" id="UP000596660"/>
    </source>
</evidence>
<dbReference type="AlphaFoldDB" id="A0A803ND11"/>
<evidence type="ECO:0000313" key="2">
    <source>
        <dbReference type="EnsemblPlants" id="AUR62043993-RA:cds"/>
    </source>
</evidence>
<reference evidence="2" key="2">
    <citation type="submission" date="2021-03" db="UniProtKB">
        <authorList>
            <consortium name="EnsemblPlants"/>
        </authorList>
    </citation>
    <scope>IDENTIFICATION</scope>
</reference>
<name>A0A803ND11_CHEQI</name>
<protein>
    <recommendedName>
        <fullName evidence="4">Transposase</fullName>
    </recommendedName>
</protein>
<feature type="region of interest" description="Disordered" evidence="1">
    <location>
        <begin position="227"/>
        <end position="249"/>
    </location>
</feature>
<dbReference type="Proteomes" id="UP000596660">
    <property type="component" value="Unplaced"/>
</dbReference>
<keyword evidence="3" id="KW-1185">Reference proteome</keyword>
<feature type="region of interest" description="Disordered" evidence="1">
    <location>
        <begin position="598"/>
        <end position="620"/>
    </location>
</feature>
<reference evidence="2" key="1">
    <citation type="journal article" date="2017" name="Nature">
        <title>The genome of Chenopodium quinoa.</title>
        <authorList>
            <person name="Jarvis D.E."/>
            <person name="Ho Y.S."/>
            <person name="Lightfoot D.J."/>
            <person name="Schmoeckel S.M."/>
            <person name="Li B."/>
            <person name="Borm T.J.A."/>
            <person name="Ohyanagi H."/>
            <person name="Mineta K."/>
            <person name="Michell C.T."/>
            <person name="Saber N."/>
            <person name="Kharbatia N.M."/>
            <person name="Rupper R.R."/>
            <person name="Sharp A.R."/>
            <person name="Dally N."/>
            <person name="Boughton B.A."/>
            <person name="Woo Y.H."/>
            <person name="Gao G."/>
            <person name="Schijlen E.G.W.M."/>
            <person name="Guo X."/>
            <person name="Momin A.A."/>
            <person name="Negrao S."/>
            <person name="Al-Babili S."/>
            <person name="Gehring C."/>
            <person name="Roessner U."/>
            <person name="Jung C."/>
            <person name="Murphy K."/>
            <person name="Arold S.T."/>
            <person name="Gojobori T."/>
            <person name="van der Linden C.G."/>
            <person name="van Loo E.N."/>
            <person name="Jellen E.N."/>
            <person name="Maughan P.J."/>
            <person name="Tester M."/>
        </authorList>
    </citation>
    <scope>NUCLEOTIDE SEQUENCE [LARGE SCALE GENOMIC DNA]</scope>
    <source>
        <strain evidence="2">cv. PI 614886</strain>
    </source>
</reference>
<feature type="compositionally biased region" description="Basic and acidic residues" evidence="1">
    <location>
        <begin position="868"/>
        <end position="881"/>
    </location>
</feature>
<accession>A0A803ND11</accession>
<evidence type="ECO:0008006" key="4">
    <source>
        <dbReference type="Google" id="ProtNLM"/>
    </source>
</evidence>